<accession>T1A5Q0</accession>
<organism evidence="1">
    <name type="scientific">mine drainage metagenome</name>
    <dbReference type="NCBI Taxonomy" id="410659"/>
    <lineage>
        <taxon>unclassified sequences</taxon>
        <taxon>metagenomes</taxon>
        <taxon>ecological metagenomes</taxon>
    </lineage>
</organism>
<dbReference type="AlphaFoldDB" id="T1A5Q0"/>
<proteinExistence type="predicted"/>
<protein>
    <submittedName>
        <fullName evidence="1">Uncharacterized protein</fullName>
    </submittedName>
</protein>
<feature type="non-terminal residue" evidence="1">
    <location>
        <position position="106"/>
    </location>
</feature>
<dbReference type="EMBL" id="AUZX01013236">
    <property type="protein sequence ID" value="EQD36199.1"/>
    <property type="molecule type" value="Genomic_DNA"/>
</dbReference>
<evidence type="ECO:0000313" key="1">
    <source>
        <dbReference type="EMBL" id="EQD36199.1"/>
    </source>
</evidence>
<sequence length="106" mass="11669">MVTVENVSLTRTEAEMRASLIRSCEYAVELDLAQGPDRYRFAVRLEFLGTPGAKTFIDAQVDRVDGINWQGAPLDLGAYAGQRIELPPLEASNVLEVSGSSPYHRT</sequence>
<gene>
    <name evidence="1" type="ORF">B1A_17970</name>
</gene>
<reference evidence="1" key="2">
    <citation type="journal article" date="2014" name="ISME J.">
        <title>Microbial stratification in low pH oxic and suboxic macroscopic growths along an acid mine drainage.</title>
        <authorList>
            <person name="Mendez-Garcia C."/>
            <person name="Mesa V."/>
            <person name="Sprenger R.R."/>
            <person name="Richter M."/>
            <person name="Diez M.S."/>
            <person name="Solano J."/>
            <person name="Bargiela R."/>
            <person name="Golyshina O.V."/>
            <person name="Manteca A."/>
            <person name="Ramos J.L."/>
            <person name="Gallego J.R."/>
            <person name="Llorente I."/>
            <person name="Martins Dos Santos V.A."/>
            <person name="Jensen O.N."/>
            <person name="Pelaez A.I."/>
            <person name="Sanchez J."/>
            <person name="Ferrer M."/>
        </authorList>
    </citation>
    <scope>NUCLEOTIDE SEQUENCE</scope>
</reference>
<name>T1A5Q0_9ZZZZ</name>
<comment type="caution">
    <text evidence="1">The sequence shown here is derived from an EMBL/GenBank/DDBJ whole genome shotgun (WGS) entry which is preliminary data.</text>
</comment>
<reference evidence="1" key="1">
    <citation type="submission" date="2013-08" db="EMBL/GenBank/DDBJ databases">
        <authorList>
            <person name="Mendez C."/>
            <person name="Richter M."/>
            <person name="Ferrer M."/>
            <person name="Sanchez J."/>
        </authorList>
    </citation>
    <scope>NUCLEOTIDE SEQUENCE</scope>
</reference>